<evidence type="ECO:0000313" key="3">
    <source>
        <dbReference type="EMBL" id="MBK1668976.1"/>
    </source>
</evidence>
<accession>A0ABS1DG87</accession>
<organism evidence="3 4">
    <name type="scientific">Rhodovibrio sodomensis</name>
    <dbReference type="NCBI Taxonomy" id="1088"/>
    <lineage>
        <taxon>Bacteria</taxon>
        <taxon>Pseudomonadati</taxon>
        <taxon>Pseudomonadota</taxon>
        <taxon>Alphaproteobacteria</taxon>
        <taxon>Rhodospirillales</taxon>
        <taxon>Rhodovibrionaceae</taxon>
        <taxon>Rhodovibrio</taxon>
    </lineage>
</organism>
<keyword evidence="1" id="KW-0732">Signal</keyword>
<feature type="chain" id="PRO_5045599029" description="FecR protein domain-containing protein" evidence="1">
    <location>
        <begin position="27"/>
        <end position="205"/>
    </location>
</feature>
<evidence type="ECO:0000256" key="1">
    <source>
        <dbReference type="SAM" id="SignalP"/>
    </source>
</evidence>
<sequence length="205" mass="21210">MRTFLAAAFAAVLPAAVWLATGPAAAQTDAVGTVTGLTGPASAWTDATPRALTLGARVHRGETLRTLADAKLAVRFTDGSKLTLGADSQAAVDAFAPTRGNAAIRLLRGILRLVTAPASAWRSFEVETRSAVAAARSTEWVVALDAEGATAVFVVSGRVDVRARERSVTLAAGDGTDVPAGEPPGEVKRWRQARVDRVLAATTLP</sequence>
<evidence type="ECO:0000313" key="4">
    <source>
        <dbReference type="Proteomes" id="UP001296873"/>
    </source>
</evidence>
<evidence type="ECO:0000259" key="2">
    <source>
        <dbReference type="Pfam" id="PF04773"/>
    </source>
</evidence>
<proteinExistence type="predicted"/>
<gene>
    <name evidence="3" type="ORF">CKO28_13140</name>
</gene>
<dbReference type="InterPro" id="IPR006860">
    <property type="entry name" value="FecR"/>
</dbReference>
<dbReference type="Gene3D" id="2.60.120.1440">
    <property type="match status" value="1"/>
</dbReference>
<name>A0ABS1DG87_9PROT</name>
<dbReference type="PANTHER" id="PTHR38731">
    <property type="entry name" value="LIPL45-RELATED LIPOPROTEIN-RELATED"/>
    <property type="match status" value="1"/>
</dbReference>
<comment type="caution">
    <text evidence="3">The sequence shown here is derived from an EMBL/GenBank/DDBJ whole genome shotgun (WGS) entry which is preliminary data.</text>
</comment>
<dbReference type="Pfam" id="PF04773">
    <property type="entry name" value="FecR"/>
    <property type="match status" value="1"/>
</dbReference>
<feature type="signal peptide" evidence="1">
    <location>
        <begin position="1"/>
        <end position="26"/>
    </location>
</feature>
<feature type="domain" description="FecR protein" evidence="2">
    <location>
        <begin position="63"/>
        <end position="159"/>
    </location>
</feature>
<dbReference type="RefSeq" id="WP_200341302.1">
    <property type="nucleotide sequence ID" value="NZ_NRRL01000035.1"/>
</dbReference>
<reference evidence="3 4" key="1">
    <citation type="journal article" date="2020" name="Microorganisms">
        <title>Osmotic Adaptation and Compatible Solute Biosynthesis of Phototrophic Bacteria as Revealed from Genome Analyses.</title>
        <authorList>
            <person name="Imhoff J.F."/>
            <person name="Rahn T."/>
            <person name="Kunzel S."/>
            <person name="Keller A."/>
            <person name="Neulinger S.C."/>
        </authorList>
    </citation>
    <scope>NUCLEOTIDE SEQUENCE [LARGE SCALE GENOMIC DNA]</scope>
    <source>
        <strain evidence="3 4">DSM 9895</strain>
    </source>
</reference>
<keyword evidence="4" id="KW-1185">Reference proteome</keyword>
<dbReference type="EMBL" id="NRRL01000035">
    <property type="protein sequence ID" value="MBK1668976.1"/>
    <property type="molecule type" value="Genomic_DNA"/>
</dbReference>
<dbReference type="Proteomes" id="UP001296873">
    <property type="component" value="Unassembled WGS sequence"/>
</dbReference>
<protein>
    <recommendedName>
        <fullName evidence="2">FecR protein domain-containing protein</fullName>
    </recommendedName>
</protein>